<sequence>MRKFIVLSVAALSLGALAACDGGHSTAEVKTETESHGVTTVKTKTDVDGVKTESGLELSHYAVRAALGQNPNTGGYVTVKNIGKDDDRLVSVACDCAEKVELHTMKMDGDKMMMSPVPEGFEVKAGQTLELKPGGNHIMLMGLKTRPADGETLSLTLNFAKAGAVKIEAPVSNAPLSDAAKHSGH</sequence>
<feature type="chain" id="PRO_5017947669" evidence="1">
    <location>
        <begin position="19"/>
        <end position="185"/>
    </location>
</feature>
<proteinExistence type="predicted"/>
<dbReference type="Gene3D" id="2.60.40.1890">
    <property type="entry name" value="PCu(A)C copper chaperone"/>
    <property type="match status" value="1"/>
</dbReference>
<evidence type="ECO:0000256" key="1">
    <source>
        <dbReference type="SAM" id="SignalP"/>
    </source>
</evidence>
<reference evidence="3" key="1">
    <citation type="journal article" date="2017" name="Biotechnol. Biofuels">
        <title>Evaluation of environmental bacterial communities as a factor affecting the growth of duckweed Lemna minor.</title>
        <authorList>
            <person name="Ishizawa H."/>
            <person name="Kuroda M."/>
            <person name="Morikawa M."/>
            <person name="Ike M."/>
        </authorList>
    </citation>
    <scope>NUCLEOTIDE SEQUENCE [LARGE SCALE GENOMIC DNA]</scope>
    <source>
        <strain evidence="3">M6</strain>
    </source>
</reference>
<dbReference type="InterPro" id="IPR036182">
    <property type="entry name" value="PCuAC_sf"/>
</dbReference>
<dbReference type="InterPro" id="IPR007410">
    <property type="entry name" value="LpqE-like"/>
</dbReference>
<dbReference type="AlphaFoldDB" id="A0A3G9G3M3"/>
<dbReference type="EMBL" id="AP018827">
    <property type="protein sequence ID" value="BBF81266.1"/>
    <property type="molecule type" value="Genomic_DNA"/>
</dbReference>
<dbReference type="PANTHER" id="PTHR36302:SF1">
    <property type="entry name" value="COPPER CHAPERONE PCU(A)C"/>
    <property type="match status" value="1"/>
</dbReference>
<dbReference type="InterPro" id="IPR058248">
    <property type="entry name" value="Lxx211020-like"/>
</dbReference>
<evidence type="ECO:0000313" key="2">
    <source>
        <dbReference type="EMBL" id="BBF81266.1"/>
    </source>
</evidence>
<dbReference type="PANTHER" id="PTHR36302">
    <property type="entry name" value="BLR7088 PROTEIN"/>
    <property type="match status" value="1"/>
</dbReference>
<protein>
    <submittedName>
        <fullName evidence="2">Copper metallochaperone, bacterial analog of Cox17 protein</fullName>
    </submittedName>
</protein>
<name>A0A3G9G3M3_9CAUL</name>
<reference evidence="3" key="2">
    <citation type="journal article" date="2017" name="Plant Physiol. Biochem.">
        <title>Differential oxidative and antioxidative response of duckweed Lemna minor toward plant growth promoting/inhibiting bacteria.</title>
        <authorList>
            <person name="Ishizawa H."/>
            <person name="Kuroda M."/>
            <person name="Morikawa M."/>
            <person name="Ike M."/>
        </authorList>
    </citation>
    <scope>NUCLEOTIDE SEQUENCE [LARGE SCALE GENOMIC DNA]</scope>
    <source>
        <strain evidence="3">M6</strain>
    </source>
</reference>
<dbReference type="Proteomes" id="UP000278756">
    <property type="component" value="Chromosome 1"/>
</dbReference>
<gene>
    <name evidence="2" type="ORF">EM6_1863</name>
</gene>
<dbReference type="SUPFAM" id="SSF110087">
    <property type="entry name" value="DR1885-like metal-binding protein"/>
    <property type="match status" value="1"/>
</dbReference>
<dbReference type="RefSeq" id="WP_126422230.1">
    <property type="nucleotide sequence ID" value="NZ_AP018827.1"/>
</dbReference>
<organism evidence="2 3">
    <name type="scientific">Asticcacaulis excentricus</name>
    <dbReference type="NCBI Taxonomy" id="78587"/>
    <lineage>
        <taxon>Bacteria</taxon>
        <taxon>Pseudomonadati</taxon>
        <taxon>Pseudomonadota</taxon>
        <taxon>Alphaproteobacteria</taxon>
        <taxon>Caulobacterales</taxon>
        <taxon>Caulobacteraceae</taxon>
        <taxon>Asticcacaulis</taxon>
    </lineage>
</organism>
<evidence type="ECO:0000313" key="3">
    <source>
        <dbReference type="Proteomes" id="UP000278756"/>
    </source>
</evidence>
<dbReference type="Pfam" id="PF04314">
    <property type="entry name" value="PCuAC"/>
    <property type="match status" value="1"/>
</dbReference>
<dbReference type="OrthoDB" id="9796962at2"/>
<accession>A0A3G9G3M3</accession>
<feature type="signal peptide" evidence="1">
    <location>
        <begin position="1"/>
        <end position="18"/>
    </location>
</feature>
<dbReference type="PROSITE" id="PS51257">
    <property type="entry name" value="PROKAR_LIPOPROTEIN"/>
    <property type="match status" value="1"/>
</dbReference>
<keyword evidence="1" id="KW-0732">Signal</keyword>